<protein>
    <recommendedName>
        <fullName evidence="3">Lipoprotein</fullName>
    </recommendedName>
</protein>
<organism evidence="1 2">
    <name type="scientific">Acinetobacter junii SH205</name>
    <dbReference type="NCBI Taxonomy" id="575587"/>
    <lineage>
        <taxon>Bacteria</taxon>
        <taxon>Pseudomonadati</taxon>
        <taxon>Pseudomonadota</taxon>
        <taxon>Gammaproteobacteria</taxon>
        <taxon>Moraxellales</taxon>
        <taxon>Moraxellaceae</taxon>
        <taxon>Acinetobacter</taxon>
    </lineage>
</organism>
<evidence type="ECO:0008006" key="3">
    <source>
        <dbReference type="Google" id="ProtNLM"/>
    </source>
</evidence>
<proteinExistence type="predicted"/>
<dbReference type="HOGENOM" id="CLU_129120_0_0_6"/>
<sequence>MNLMKQLLKPLLLAVTTTTGIMLSGCNAGLDPNTFTVELDVIDTSNWYAQNQSATVLTIRSNSAEPIDVSDVSVNHGQCRYEGYRRSLEYPQHFKMGQRLRLKLTDCSYSNVVQVDVETDKGTASYSFQ</sequence>
<dbReference type="Proteomes" id="UP000018442">
    <property type="component" value="Unassembled WGS sequence"/>
</dbReference>
<reference evidence="2" key="1">
    <citation type="journal article" date="2012" name="PLoS ONE">
        <title>The success of Acinetobacter species; genetic, metabolic and virulence attributes.</title>
        <authorList>
            <person name="Peleg A.Y."/>
            <person name="de Breij A."/>
            <person name="Adams M.D."/>
            <person name="Cerqueira G.M."/>
            <person name="Mocali S."/>
            <person name="Galardini M."/>
            <person name="Nibbering P.H."/>
            <person name="Earl A.M."/>
            <person name="Ward D.V."/>
            <person name="Paterson D.L."/>
            <person name="Seifert H."/>
            <person name="Dijkshoorn L."/>
        </authorList>
    </citation>
    <scope>NUCLEOTIDE SEQUENCE [LARGE SCALE GENOMIC DNA]</scope>
    <source>
        <strain evidence="2">SH205</strain>
    </source>
</reference>
<dbReference type="EMBL" id="GG705014">
    <property type="protein sequence ID" value="EEY91887.1"/>
    <property type="molecule type" value="Genomic_DNA"/>
</dbReference>
<gene>
    <name evidence="1" type="ORF">HMPREF0026_02624</name>
</gene>
<dbReference type="AlphaFoldDB" id="D0SQ64"/>
<evidence type="ECO:0000313" key="1">
    <source>
        <dbReference type="EMBL" id="EEY91887.1"/>
    </source>
</evidence>
<accession>D0SQ64</accession>
<evidence type="ECO:0000313" key="2">
    <source>
        <dbReference type="Proteomes" id="UP000018442"/>
    </source>
</evidence>
<name>D0SQ64_ACIJU</name>
<dbReference type="PROSITE" id="PS51257">
    <property type="entry name" value="PROKAR_LIPOPROTEIN"/>
    <property type="match status" value="1"/>
</dbReference>